<accession>A0A840RVK0</accession>
<dbReference type="RefSeq" id="WP_168057306.1">
    <property type="nucleotide sequence ID" value="NZ_JAAOZT010000017.1"/>
</dbReference>
<protein>
    <submittedName>
        <fullName evidence="1">Uncharacterized protein</fullName>
    </submittedName>
</protein>
<dbReference type="EMBL" id="JACHHQ010000021">
    <property type="protein sequence ID" value="MBB5202667.1"/>
    <property type="molecule type" value="Genomic_DNA"/>
</dbReference>
<evidence type="ECO:0000313" key="2">
    <source>
        <dbReference type="Proteomes" id="UP000571084"/>
    </source>
</evidence>
<dbReference type="Proteomes" id="UP000571084">
    <property type="component" value="Unassembled WGS sequence"/>
</dbReference>
<organism evidence="1 2">
    <name type="scientific">Glaciimonas immobilis</name>
    <dbReference type="NCBI Taxonomy" id="728004"/>
    <lineage>
        <taxon>Bacteria</taxon>
        <taxon>Pseudomonadati</taxon>
        <taxon>Pseudomonadota</taxon>
        <taxon>Betaproteobacteria</taxon>
        <taxon>Burkholderiales</taxon>
        <taxon>Oxalobacteraceae</taxon>
        <taxon>Glaciimonas</taxon>
    </lineage>
</organism>
<evidence type="ECO:0000313" key="1">
    <source>
        <dbReference type="EMBL" id="MBB5202667.1"/>
    </source>
</evidence>
<comment type="caution">
    <text evidence="1">The sequence shown here is derived from an EMBL/GenBank/DDBJ whole genome shotgun (WGS) entry which is preliminary data.</text>
</comment>
<keyword evidence="2" id="KW-1185">Reference proteome</keyword>
<name>A0A840RVK0_9BURK</name>
<dbReference type="AlphaFoldDB" id="A0A840RVK0"/>
<sequence length="122" mass="14099">MGFIPFEVVSISEAKAVLDWDKPADKKEIQWELLRRTQRAADIKLSDATYKWVSTIPKDIWPLWLMKSFPRIANQLANTWAQPAGCDALFTQLLLDQRGTRKGFPVEVSREIMALKLYFESL</sequence>
<gene>
    <name evidence="1" type="ORF">HNR39_004537</name>
</gene>
<reference evidence="1 2" key="1">
    <citation type="submission" date="2020-08" db="EMBL/GenBank/DDBJ databases">
        <title>Genomic Encyclopedia of Type Strains, Phase IV (KMG-IV): sequencing the most valuable type-strain genomes for metagenomic binning, comparative biology and taxonomic classification.</title>
        <authorList>
            <person name="Goeker M."/>
        </authorList>
    </citation>
    <scope>NUCLEOTIDE SEQUENCE [LARGE SCALE GENOMIC DNA]</scope>
    <source>
        <strain evidence="1 2">DSM 23240</strain>
    </source>
</reference>
<proteinExistence type="predicted"/>